<feature type="compositionally biased region" description="Polar residues" evidence="1">
    <location>
        <begin position="389"/>
        <end position="411"/>
    </location>
</feature>
<dbReference type="SMART" id="SM00667">
    <property type="entry name" value="LisH"/>
    <property type="match status" value="1"/>
</dbReference>
<feature type="region of interest" description="Disordered" evidence="1">
    <location>
        <begin position="694"/>
        <end position="713"/>
    </location>
</feature>
<dbReference type="VEuPathDB" id="FungiDB:GWK60_F07205"/>
<sequence>MNIGGSNPYNNNPNSGYPSNNGYNNNKMDYRGKNMSSSSIHTTEGSTPNTAGGMGKEPYSNVSGSQRSSDTLKQQKFIVSDAMAKNSRQLLFAHIYNYLVHNKFYSTASQFLKEVEVPLTTIENIGKIKENTVRDDSSQMRYDDIPENLLRPDMLLNASDTFLVEWWEIFRTLFDHVDGIPNESLDSNGNQEVFKQRIMAILPHNNPTVPPPFINGAENLVDPERHMNIARGSSVSQPSGVLRSPTQNELLNNSQDQRPPQFRSKSMMNGMPPGLSSMSTPNGVEGMQGNFERPTFQQSKSAALPTQRKSSIEEQANRNSSNFSGFGSQSPKNVNEDNEIDSKSAKGKLRSKSSKRGKVGKAAGTPKYNEVDEKHSTMQGSPFSPELLGSNNPVLQNQSKPSAQSQMNGSQWDPNFLMQQQRNPQQWQKLNGNNMQQDIPNSSHPSIGSNNPSNTSHRFNSRRKEQYDSKPEAIGNGSHRSSTSPSAGSVGNMSADYGDQNEYGSNKSSNFSGAFTNNNAMFQEMAKTMNLMMNQKSEEMNQWNKSNPYNMRPDNMPMSTMNWNNFPMPKGTSNSFNKDMLQAMQNKMMQSQSSSGMDPNLQQQYLMMMNMLMNFQSGNGFQSNPTNVYKSRGNDLDFAQPFSSENNLANDQSNIRSSYEAYQEDSKTPSTENGGRKMNMTPSLQSTNMISNGQMKHSTSRFSPTHGAPNQSELNKMESTQRGNDISHNYNPPNNRFVGNNLKSQNFSLASQDESVIAAAKKGRRKLTKINKRNLATPESTSNTNYPESNKNGISTPNGSVGNKGKQTDINGHSNYPDNPFELFNI</sequence>
<reference evidence="2 3" key="1">
    <citation type="submission" date="2015-10" db="EMBL/GenBank/DDBJ databases">
        <title>Draft genomes sequences of Candida glabrata isolates 1A, 1B, 2A, 2B, 3A and 3B.</title>
        <authorList>
            <person name="Haavelsrud O.E."/>
            <person name="Gaustad P."/>
        </authorList>
    </citation>
    <scope>NUCLEOTIDE SEQUENCE [LARGE SCALE GENOMIC DNA]</scope>
    <source>
        <strain evidence="2">910700640</strain>
    </source>
</reference>
<feature type="compositionally biased region" description="Polar residues" evidence="1">
    <location>
        <begin position="777"/>
        <end position="801"/>
    </location>
</feature>
<comment type="caution">
    <text evidence="2">The sequence shown here is derived from an EMBL/GenBank/DDBJ whole genome shotgun (WGS) entry which is preliminary data.</text>
</comment>
<evidence type="ECO:0000313" key="2">
    <source>
        <dbReference type="EMBL" id="KTB00044.1"/>
    </source>
</evidence>
<dbReference type="VEuPathDB" id="FungiDB:GVI51_F07227"/>
<evidence type="ECO:0000256" key="1">
    <source>
        <dbReference type="SAM" id="MobiDB-lite"/>
    </source>
</evidence>
<dbReference type="VEuPathDB" id="FungiDB:CAGL0F07667g"/>
<feature type="compositionally biased region" description="Polar residues" evidence="1">
    <location>
        <begin position="808"/>
        <end position="817"/>
    </location>
</feature>
<feature type="compositionally biased region" description="Polar residues" evidence="1">
    <location>
        <begin position="478"/>
        <end position="492"/>
    </location>
</feature>
<dbReference type="VEuPathDB" id="FungiDB:B1J91_F07667g"/>
<feature type="compositionally biased region" description="Basic and acidic residues" evidence="1">
    <location>
        <begin position="462"/>
        <end position="471"/>
    </location>
</feature>
<feature type="compositionally biased region" description="Polar residues" evidence="1">
    <location>
        <begin position="34"/>
        <end position="50"/>
    </location>
</feature>
<name>A0A0W0CSX8_CANGB</name>
<feature type="region of interest" description="Disordered" evidence="1">
    <location>
        <begin position="1"/>
        <end position="68"/>
    </location>
</feature>
<dbReference type="Proteomes" id="UP000054886">
    <property type="component" value="Unassembled WGS sequence"/>
</dbReference>
<accession>A0A0W0CSX8</accession>
<feature type="compositionally biased region" description="Polar residues" evidence="1">
    <location>
        <begin position="431"/>
        <end position="458"/>
    </location>
</feature>
<feature type="region of interest" description="Disordered" evidence="1">
    <location>
        <begin position="231"/>
        <end position="411"/>
    </location>
</feature>
<feature type="region of interest" description="Disordered" evidence="1">
    <location>
        <begin position="658"/>
        <end position="681"/>
    </location>
</feature>
<proteinExistence type="predicted"/>
<feature type="compositionally biased region" description="Polar residues" evidence="1">
    <location>
        <begin position="502"/>
        <end position="511"/>
    </location>
</feature>
<feature type="region of interest" description="Disordered" evidence="1">
    <location>
        <begin position="431"/>
        <end position="511"/>
    </location>
</feature>
<dbReference type="InterPro" id="IPR006594">
    <property type="entry name" value="LisH"/>
</dbReference>
<gene>
    <name evidence="2" type="ORF">AO440_001421</name>
</gene>
<dbReference type="PROSITE" id="PS50896">
    <property type="entry name" value="LISH"/>
    <property type="match status" value="1"/>
</dbReference>
<dbReference type="AlphaFoldDB" id="A0A0W0CSX8"/>
<evidence type="ECO:0000313" key="3">
    <source>
        <dbReference type="Proteomes" id="UP000054886"/>
    </source>
</evidence>
<dbReference type="EMBL" id="LLZZ01000141">
    <property type="protein sequence ID" value="KTB00044.1"/>
    <property type="molecule type" value="Genomic_DNA"/>
</dbReference>
<dbReference type="Pfam" id="PF08513">
    <property type="entry name" value="LisH"/>
    <property type="match status" value="1"/>
</dbReference>
<feature type="region of interest" description="Disordered" evidence="1">
    <location>
        <begin position="768"/>
        <end position="826"/>
    </location>
</feature>
<protein>
    <submittedName>
        <fullName evidence="2">Transcription activator MSS11</fullName>
    </submittedName>
</protein>
<feature type="compositionally biased region" description="Polar residues" evidence="1">
    <location>
        <begin position="231"/>
        <end position="267"/>
    </location>
</feature>
<feature type="compositionally biased region" description="Low complexity" evidence="1">
    <location>
        <begin position="319"/>
        <end position="328"/>
    </location>
</feature>
<organism evidence="2 3">
    <name type="scientific">Candida glabrata</name>
    <name type="common">Yeast</name>
    <name type="synonym">Torulopsis glabrata</name>
    <dbReference type="NCBI Taxonomy" id="5478"/>
    <lineage>
        <taxon>Eukaryota</taxon>
        <taxon>Fungi</taxon>
        <taxon>Dikarya</taxon>
        <taxon>Ascomycota</taxon>
        <taxon>Saccharomycotina</taxon>
        <taxon>Saccharomycetes</taxon>
        <taxon>Saccharomycetales</taxon>
        <taxon>Saccharomycetaceae</taxon>
        <taxon>Nakaseomyces</taxon>
    </lineage>
</organism>
<feature type="compositionally biased region" description="Basic residues" evidence="1">
    <location>
        <begin position="345"/>
        <end position="359"/>
    </location>
</feature>
<feature type="compositionally biased region" description="Low complexity" evidence="1">
    <location>
        <begin position="1"/>
        <end position="26"/>
    </location>
</feature>